<dbReference type="Proteomes" id="UP001295444">
    <property type="component" value="Chromosome 11"/>
</dbReference>
<name>A0AAD1TBJ0_PELCU</name>
<evidence type="ECO:0000313" key="2">
    <source>
        <dbReference type="Proteomes" id="UP001295444"/>
    </source>
</evidence>
<dbReference type="AlphaFoldDB" id="A0AAD1TBJ0"/>
<sequence length="274" mass="31246">MSVWYRGICVGYPRCRFGVGPVSVSIIPMSVCGAPSIICIGIRIGLVSPRYLYVDYRFWYRPISVSVSHYRFGCRPGVSVIGVARYRFGIRPVSVSVSRYLYRFGIGLGIRYLYRYPSYRFCIAPVSVSVSPVSVWVSLRICIGIPRIDINYPSRYRFGYRPGGCIMVSIYPRYLAIGHPSTGLVSFDHPQYLYRYPRIGLIRAVSVSFGIEYPVSISVSPPRYRYIPPVSVSPPRYRYIPPVSVSPGIDIYLREALAPLSLTHQQRWRPCRQL</sequence>
<reference evidence="1" key="1">
    <citation type="submission" date="2022-03" db="EMBL/GenBank/DDBJ databases">
        <authorList>
            <person name="Alioto T."/>
            <person name="Alioto T."/>
            <person name="Gomez Garrido J."/>
        </authorList>
    </citation>
    <scope>NUCLEOTIDE SEQUENCE</scope>
</reference>
<protein>
    <submittedName>
        <fullName evidence="1">Uncharacterized protein</fullName>
    </submittedName>
</protein>
<keyword evidence="2" id="KW-1185">Reference proteome</keyword>
<proteinExistence type="predicted"/>
<evidence type="ECO:0000313" key="1">
    <source>
        <dbReference type="EMBL" id="CAH2323150.1"/>
    </source>
</evidence>
<accession>A0AAD1TBJ0</accession>
<gene>
    <name evidence="1" type="ORF">PECUL_23A001376</name>
</gene>
<dbReference type="EMBL" id="OW240922">
    <property type="protein sequence ID" value="CAH2323150.1"/>
    <property type="molecule type" value="Genomic_DNA"/>
</dbReference>
<organism evidence="1 2">
    <name type="scientific">Pelobates cultripes</name>
    <name type="common">Western spadefoot toad</name>
    <dbReference type="NCBI Taxonomy" id="61616"/>
    <lineage>
        <taxon>Eukaryota</taxon>
        <taxon>Metazoa</taxon>
        <taxon>Chordata</taxon>
        <taxon>Craniata</taxon>
        <taxon>Vertebrata</taxon>
        <taxon>Euteleostomi</taxon>
        <taxon>Amphibia</taxon>
        <taxon>Batrachia</taxon>
        <taxon>Anura</taxon>
        <taxon>Pelobatoidea</taxon>
        <taxon>Pelobatidae</taxon>
        <taxon>Pelobates</taxon>
    </lineage>
</organism>